<dbReference type="GO" id="GO:0030151">
    <property type="term" value="F:molybdenum ion binding"/>
    <property type="evidence" value="ECO:0007669"/>
    <property type="project" value="InterPro"/>
</dbReference>
<name>A0A919MJI3_9ACTN</name>
<dbReference type="Gene3D" id="2.40.33.20">
    <property type="entry name" value="PK beta-barrel domain-like"/>
    <property type="match status" value="1"/>
</dbReference>
<keyword evidence="3" id="KW-1185">Reference proteome</keyword>
<dbReference type="SUPFAM" id="SSF50800">
    <property type="entry name" value="PK beta-barrel domain-like"/>
    <property type="match status" value="2"/>
</dbReference>
<evidence type="ECO:0000313" key="2">
    <source>
        <dbReference type="EMBL" id="GIE14760.1"/>
    </source>
</evidence>
<evidence type="ECO:0000259" key="1">
    <source>
        <dbReference type="PROSITE" id="PS51340"/>
    </source>
</evidence>
<sequence length="276" mass="28153">MESEHGTVTSVSCVDTYAFTKPVREQIHLIAGIGVKGDVHAGLYVKHRGRVRNDPTQPNFRQVHLIQRELFDQVGEKGYDVEAGDLGENVTTSGIDLLALPRGTILRFGPPGSRGANEVTDAGAVADGNSAEAAPKAAAAAGGEGAEAAGETAAATSRATRTGAGGPLAAVLEVAAAAEPDRGNPGAAVAIAAAVARDRPDDPRPAVVVAGLRNPCGQINGFRDGLLKEVLGKDERGGVVRKAGVMGVVLRSGVVRPGDVVTVELPPLPHAPLEAI</sequence>
<proteinExistence type="predicted"/>
<dbReference type="InterPro" id="IPR011037">
    <property type="entry name" value="Pyrv_Knase-like_insert_dom_sf"/>
</dbReference>
<protein>
    <recommendedName>
        <fullName evidence="1">MOSC domain-containing protein</fullName>
    </recommendedName>
</protein>
<dbReference type="GO" id="GO:0030170">
    <property type="term" value="F:pyridoxal phosphate binding"/>
    <property type="evidence" value="ECO:0007669"/>
    <property type="project" value="InterPro"/>
</dbReference>
<dbReference type="PANTHER" id="PTHR36930">
    <property type="entry name" value="METAL-SULFUR CLUSTER BIOSYNTHESIS PROTEINS YUAD-RELATED"/>
    <property type="match status" value="1"/>
</dbReference>
<dbReference type="EMBL" id="BOMM01000057">
    <property type="protein sequence ID" value="GIE14760.1"/>
    <property type="molecule type" value="Genomic_DNA"/>
</dbReference>
<gene>
    <name evidence="2" type="ORF">Afe05nite_66000</name>
</gene>
<organism evidence="2 3">
    <name type="scientific">Paractinoplanes ferrugineus</name>
    <dbReference type="NCBI Taxonomy" id="113564"/>
    <lineage>
        <taxon>Bacteria</taxon>
        <taxon>Bacillati</taxon>
        <taxon>Actinomycetota</taxon>
        <taxon>Actinomycetes</taxon>
        <taxon>Micromonosporales</taxon>
        <taxon>Micromonosporaceae</taxon>
        <taxon>Paractinoplanes</taxon>
    </lineage>
</organism>
<dbReference type="PROSITE" id="PS51340">
    <property type="entry name" value="MOSC"/>
    <property type="match status" value="1"/>
</dbReference>
<reference evidence="2" key="1">
    <citation type="submission" date="2021-01" db="EMBL/GenBank/DDBJ databases">
        <title>Whole genome shotgun sequence of Actinoplanes ferrugineus NBRC 15555.</title>
        <authorList>
            <person name="Komaki H."/>
            <person name="Tamura T."/>
        </authorList>
    </citation>
    <scope>NUCLEOTIDE SEQUENCE</scope>
    <source>
        <strain evidence="2">NBRC 15555</strain>
    </source>
</reference>
<dbReference type="InterPro" id="IPR005302">
    <property type="entry name" value="MoCF_Sase_C"/>
</dbReference>
<comment type="caution">
    <text evidence="2">The sequence shown here is derived from an EMBL/GenBank/DDBJ whole genome shotgun (WGS) entry which is preliminary data.</text>
</comment>
<dbReference type="PANTHER" id="PTHR36930:SF1">
    <property type="entry name" value="MOSC DOMAIN-CONTAINING PROTEIN"/>
    <property type="match status" value="1"/>
</dbReference>
<feature type="domain" description="MOSC" evidence="1">
    <location>
        <begin position="21"/>
        <end position="264"/>
    </location>
</feature>
<accession>A0A919MJI3</accession>
<dbReference type="InterPro" id="IPR052716">
    <property type="entry name" value="MOSC_domain"/>
</dbReference>
<dbReference type="Proteomes" id="UP000598174">
    <property type="component" value="Unassembled WGS sequence"/>
</dbReference>
<evidence type="ECO:0000313" key="3">
    <source>
        <dbReference type="Proteomes" id="UP000598174"/>
    </source>
</evidence>
<dbReference type="AlphaFoldDB" id="A0A919MJI3"/>
<dbReference type="GO" id="GO:0003824">
    <property type="term" value="F:catalytic activity"/>
    <property type="evidence" value="ECO:0007669"/>
    <property type="project" value="InterPro"/>
</dbReference>